<feature type="compositionally biased region" description="Low complexity" evidence="1">
    <location>
        <begin position="32"/>
        <end position="85"/>
    </location>
</feature>
<protein>
    <recommendedName>
        <fullName evidence="4">Lipoprotein</fullName>
    </recommendedName>
</protein>
<evidence type="ECO:0000313" key="3">
    <source>
        <dbReference type="Proteomes" id="UP000183190"/>
    </source>
</evidence>
<name>A0A1H6KC91_RUMFL</name>
<feature type="region of interest" description="Disordered" evidence="1">
    <location>
        <begin position="29"/>
        <end position="87"/>
    </location>
</feature>
<dbReference type="OrthoDB" id="1821298at2"/>
<dbReference type="Proteomes" id="UP000183190">
    <property type="component" value="Unassembled WGS sequence"/>
</dbReference>
<accession>A0A1H6KC91</accession>
<dbReference type="RefSeq" id="WP_074717575.1">
    <property type="nucleotide sequence ID" value="NZ_FNWV01000008.1"/>
</dbReference>
<evidence type="ECO:0000313" key="2">
    <source>
        <dbReference type="EMBL" id="SEH72703.1"/>
    </source>
</evidence>
<organism evidence="2 3">
    <name type="scientific">Ruminococcus flavefaciens</name>
    <dbReference type="NCBI Taxonomy" id="1265"/>
    <lineage>
        <taxon>Bacteria</taxon>
        <taxon>Bacillati</taxon>
        <taxon>Bacillota</taxon>
        <taxon>Clostridia</taxon>
        <taxon>Eubacteriales</taxon>
        <taxon>Oscillospiraceae</taxon>
        <taxon>Ruminococcus</taxon>
    </lineage>
</organism>
<dbReference type="AlphaFoldDB" id="A0A1H6KC91"/>
<proteinExistence type="predicted"/>
<sequence length="212" mass="22662">MKKRLFCVLMMTMLLCGCGEEETHQKQKHSSTAATTAAAAAEEATTAPQEAAESVTTAADTAAAENTDTETATAADQSAETTDAAYESAGSHVNLDTNDLFAGQFFDENSDLTMVLDNIGNGYKVNISCKVSDTQIDHWYLTGQFDGRAVLHYNNCSKYIVTLDENGMTSSTDTVYTNGTGYIAISERGADDTGYVWSDDVDNAGSGAFFKK</sequence>
<gene>
    <name evidence="2" type="ORF">SAMN02910265_02355</name>
</gene>
<dbReference type="PROSITE" id="PS51257">
    <property type="entry name" value="PROKAR_LIPOPROTEIN"/>
    <property type="match status" value="1"/>
</dbReference>
<evidence type="ECO:0000256" key="1">
    <source>
        <dbReference type="SAM" id="MobiDB-lite"/>
    </source>
</evidence>
<evidence type="ECO:0008006" key="4">
    <source>
        <dbReference type="Google" id="ProtNLM"/>
    </source>
</evidence>
<dbReference type="EMBL" id="FNWV01000008">
    <property type="protein sequence ID" value="SEH72703.1"/>
    <property type="molecule type" value="Genomic_DNA"/>
</dbReference>
<reference evidence="2 3" key="1">
    <citation type="submission" date="2016-10" db="EMBL/GenBank/DDBJ databases">
        <authorList>
            <person name="de Groot N.N."/>
        </authorList>
    </citation>
    <scope>NUCLEOTIDE SEQUENCE [LARGE SCALE GENOMIC DNA]</scope>
    <source>
        <strain evidence="2 3">YAD2003</strain>
    </source>
</reference>